<dbReference type="GO" id="GO:0003677">
    <property type="term" value="F:DNA binding"/>
    <property type="evidence" value="ECO:0007669"/>
    <property type="project" value="UniProtKB-KW"/>
</dbReference>
<evidence type="ECO:0000313" key="5">
    <source>
        <dbReference type="EMBL" id="SFJ06007.1"/>
    </source>
</evidence>
<dbReference type="Gene3D" id="1.10.10.10">
    <property type="entry name" value="Winged helix-like DNA-binding domain superfamily/Winged helix DNA-binding domain"/>
    <property type="match status" value="1"/>
</dbReference>
<evidence type="ECO:0000313" key="6">
    <source>
        <dbReference type="Proteomes" id="UP000199545"/>
    </source>
</evidence>
<dbReference type="STRING" id="46223.SAMN05421852_10456"/>
<sequence length="236" mass="27521">MVRNKWQDIYHQLRDRILRGELKPGQAFPTNFELMKEFNAHAATVQNAVNALIREGLVYSAENTTKKRTVRHLPYRVKRSGDFIKEHGDSGKEITLQLKILQETEELPEVIQKEMQPPILFYHTRQTRDDMVIAVTRSYFPNLLPLERLKSRLSKPDAMIYSSLKSLGYHPTDCEETLVSSLASPSDIDELQMPKNANIPVVRITRKVYDYRGRLLQICLMVDRADCYTFQYRFSL</sequence>
<dbReference type="SUPFAM" id="SSF46785">
    <property type="entry name" value="Winged helix' DNA-binding domain"/>
    <property type="match status" value="1"/>
</dbReference>
<dbReference type="GO" id="GO:0003700">
    <property type="term" value="F:DNA-binding transcription factor activity"/>
    <property type="evidence" value="ECO:0007669"/>
    <property type="project" value="InterPro"/>
</dbReference>
<dbReference type="RefSeq" id="WP_093228799.1">
    <property type="nucleotide sequence ID" value="NZ_FORR01000004.1"/>
</dbReference>
<protein>
    <submittedName>
        <fullName evidence="5">GntR family transcriptional regulator</fullName>
    </submittedName>
</protein>
<evidence type="ECO:0000256" key="2">
    <source>
        <dbReference type="ARBA" id="ARBA00023125"/>
    </source>
</evidence>
<organism evidence="5 6">
    <name type="scientific">Thermoflavimicrobium dichotomicum</name>
    <dbReference type="NCBI Taxonomy" id="46223"/>
    <lineage>
        <taxon>Bacteria</taxon>
        <taxon>Bacillati</taxon>
        <taxon>Bacillota</taxon>
        <taxon>Bacilli</taxon>
        <taxon>Bacillales</taxon>
        <taxon>Thermoactinomycetaceae</taxon>
        <taxon>Thermoflavimicrobium</taxon>
    </lineage>
</organism>
<dbReference type="Pfam" id="PF07702">
    <property type="entry name" value="UTRA"/>
    <property type="match status" value="1"/>
</dbReference>
<dbReference type="InterPro" id="IPR000524">
    <property type="entry name" value="Tscrpt_reg_HTH_GntR"/>
</dbReference>
<keyword evidence="1" id="KW-0805">Transcription regulation</keyword>
<dbReference type="Gene3D" id="3.40.1410.10">
    <property type="entry name" value="Chorismate lyase-like"/>
    <property type="match status" value="1"/>
</dbReference>
<dbReference type="AlphaFoldDB" id="A0A1I3N9Z1"/>
<dbReference type="InterPro" id="IPR050679">
    <property type="entry name" value="Bact_HTH_transcr_reg"/>
</dbReference>
<gene>
    <name evidence="5" type="ORF">SAMN05421852_10456</name>
</gene>
<dbReference type="SMART" id="SM00866">
    <property type="entry name" value="UTRA"/>
    <property type="match status" value="1"/>
</dbReference>
<dbReference type="PANTHER" id="PTHR44846:SF1">
    <property type="entry name" value="MANNOSYL-D-GLYCERATE TRANSPORT_METABOLISM SYSTEM REPRESSOR MNGR-RELATED"/>
    <property type="match status" value="1"/>
</dbReference>
<keyword evidence="6" id="KW-1185">Reference proteome</keyword>
<evidence type="ECO:0000259" key="4">
    <source>
        <dbReference type="PROSITE" id="PS50949"/>
    </source>
</evidence>
<dbReference type="OrthoDB" id="9815017at2"/>
<dbReference type="InterPro" id="IPR036390">
    <property type="entry name" value="WH_DNA-bd_sf"/>
</dbReference>
<dbReference type="PANTHER" id="PTHR44846">
    <property type="entry name" value="MANNOSYL-D-GLYCERATE TRANSPORT/METABOLISM SYSTEM REPRESSOR MNGR-RELATED"/>
    <property type="match status" value="1"/>
</dbReference>
<keyword evidence="2" id="KW-0238">DNA-binding</keyword>
<feature type="domain" description="HTH gntR-type" evidence="4">
    <location>
        <begin position="3"/>
        <end position="73"/>
    </location>
</feature>
<dbReference type="InterPro" id="IPR011663">
    <property type="entry name" value="UTRA"/>
</dbReference>
<keyword evidence="3" id="KW-0804">Transcription</keyword>
<dbReference type="Pfam" id="PF00392">
    <property type="entry name" value="GntR"/>
    <property type="match status" value="1"/>
</dbReference>
<dbReference type="InterPro" id="IPR028978">
    <property type="entry name" value="Chorismate_lyase_/UTRA_dom_sf"/>
</dbReference>
<dbReference type="InterPro" id="IPR036388">
    <property type="entry name" value="WH-like_DNA-bd_sf"/>
</dbReference>
<dbReference type="EMBL" id="FORR01000004">
    <property type="protein sequence ID" value="SFJ06007.1"/>
    <property type="molecule type" value="Genomic_DNA"/>
</dbReference>
<proteinExistence type="predicted"/>
<dbReference type="Proteomes" id="UP000199545">
    <property type="component" value="Unassembled WGS sequence"/>
</dbReference>
<evidence type="ECO:0000256" key="3">
    <source>
        <dbReference type="ARBA" id="ARBA00023163"/>
    </source>
</evidence>
<name>A0A1I3N9Z1_9BACL</name>
<dbReference type="SUPFAM" id="SSF64288">
    <property type="entry name" value="Chorismate lyase-like"/>
    <property type="match status" value="1"/>
</dbReference>
<dbReference type="GO" id="GO:0045892">
    <property type="term" value="P:negative regulation of DNA-templated transcription"/>
    <property type="evidence" value="ECO:0007669"/>
    <property type="project" value="TreeGrafter"/>
</dbReference>
<dbReference type="CDD" id="cd07377">
    <property type="entry name" value="WHTH_GntR"/>
    <property type="match status" value="1"/>
</dbReference>
<dbReference type="PROSITE" id="PS50949">
    <property type="entry name" value="HTH_GNTR"/>
    <property type="match status" value="1"/>
</dbReference>
<evidence type="ECO:0000256" key="1">
    <source>
        <dbReference type="ARBA" id="ARBA00023015"/>
    </source>
</evidence>
<reference evidence="5 6" key="1">
    <citation type="submission" date="2016-10" db="EMBL/GenBank/DDBJ databases">
        <authorList>
            <person name="de Groot N.N."/>
        </authorList>
    </citation>
    <scope>NUCLEOTIDE SEQUENCE [LARGE SCALE GENOMIC DNA]</scope>
    <source>
        <strain evidence="5 6">DSM 44778</strain>
    </source>
</reference>
<accession>A0A1I3N9Z1</accession>